<accession>A0A7L5BDL1</accession>
<gene>
    <name evidence="2" type="ORF">G3A56_01770</name>
</gene>
<dbReference type="RefSeq" id="WP_164056071.1">
    <property type="nucleotide sequence ID" value="NZ_CP048632.1"/>
</dbReference>
<evidence type="ECO:0000313" key="3">
    <source>
        <dbReference type="Proteomes" id="UP000464865"/>
    </source>
</evidence>
<evidence type="ECO:0000259" key="1">
    <source>
        <dbReference type="Pfam" id="PF04233"/>
    </source>
</evidence>
<reference evidence="2 3" key="1">
    <citation type="submission" date="2020-02" db="EMBL/GenBank/DDBJ databases">
        <title>Plant-Promoting Endophytic Bacterium Rhizobium oryzihabitans sp. nov., Isolated from the Root of Rice.</title>
        <authorList>
            <person name="zhao J."/>
            <person name="Zhang G."/>
        </authorList>
    </citation>
    <scope>NUCLEOTIDE SEQUENCE [LARGE SCALE GENOMIC DNA]</scope>
    <source>
        <strain evidence="2 3">M15</strain>
    </source>
</reference>
<dbReference type="Proteomes" id="UP000464865">
    <property type="component" value="Chromosome M15-11"/>
</dbReference>
<feature type="domain" description="Phage head morphogenesis" evidence="1">
    <location>
        <begin position="219"/>
        <end position="325"/>
    </location>
</feature>
<protein>
    <submittedName>
        <fullName evidence="2">Head morphogenesis protein</fullName>
    </submittedName>
</protein>
<dbReference type="InterPro" id="IPR006528">
    <property type="entry name" value="Phage_head_morphogenesis_dom"/>
</dbReference>
<organism evidence="2 3">
    <name type="scientific">Rhizobium oryzihabitans</name>
    <dbReference type="NCBI Taxonomy" id="2267833"/>
    <lineage>
        <taxon>Bacteria</taxon>
        <taxon>Pseudomonadati</taxon>
        <taxon>Pseudomonadota</taxon>
        <taxon>Alphaproteobacteria</taxon>
        <taxon>Hyphomicrobiales</taxon>
        <taxon>Rhizobiaceae</taxon>
        <taxon>Rhizobium/Agrobacterium group</taxon>
        <taxon>Rhizobium</taxon>
    </lineage>
</organism>
<dbReference type="KEGG" id="roy:G3A56_01770"/>
<dbReference type="Pfam" id="PF04233">
    <property type="entry name" value="Phage_Mu_F"/>
    <property type="match status" value="1"/>
</dbReference>
<name>A0A7L5BDL1_9HYPH</name>
<dbReference type="EMBL" id="CP048632">
    <property type="protein sequence ID" value="QIB36879.1"/>
    <property type="molecule type" value="Genomic_DNA"/>
</dbReference>
<sequence>MTFDELLDRYEPRLAAAFREAIDAIKSSIILARVVDRLERGDINGAVEAMQIDADAFSALEIALQEAFNAGGVNLTGELPRVTDPNGNRVIWRFGVRNPEAERVLRELSSTMVTHITDDQRDGIRYALEQGLVRGANPRSTALDIVGRQNAVTKRREGGVIGLTRHQIEFIERARVNLSSGDPALMRQYLTLKTRDKRFDGTVLAAIRAGKPIPTETLNRIIARLNDKNLLLRGEMLARTETMMALGASRDEALRQQIAAGKVAAQDVTKKWHSAGDNRVRHTHRVLNGKTVGIDESFQSPSGALLRYPGDRQAPISEISGCRCWVEYKVDYIGGAARRYKAELV</sequence>
<dbReference type="AlphaFoldDB" id="A0A7L5BDL1"/>
<keyword evidence="3" id="KW-1185">Reference proteome</keyword>
<proteinExistence type="predicted"/>
<evidence type="ECO:0000313" key="2">
    <source>
        <dbReference type="EMBL" id="QIB36879.1"/>
    </source>
</evidence>